<keyword evidence="2" id="KW-1185">Reference proteome</keyword>
<dbReference type="Pfam" id="PF10923">
    <property type="entry name" value="BrxC_BrxD"/>
    <property type="match status" value="1"/>
</dbReference>
<gene>
    <name evidence="1" type="ORF">RI196_15885</name>
</gene>
<reference evidence="1 2" key="1">
    <citation type="submission" date="2023-09" db="EMBL/GenBank/DDBJ databases">
        <title>Different Types of Thermotolerant Ring-Cleaving Dioxygenases derived from Aeribacillus composti HB-1 applied for multiple aromatic hydrocarbons removal.</title>
        <authorList>
            <person name="Cao L."/>
            <person name="Li M."/>
            <person name="Ma T."/>
        </authorList>
    </citation>
    <scope>NUCLEOTIDE SEQUENCE [LARGE SCALE GENOMIC DNA]</scope>
    <source>
        <strain evidence="1 2">HB-1</strain>
    </source>
</reference>
<dbReference type="Proteomes" id="UP001303701">
    <property type="component" value="Chromosome"/>
</dbReference>
<dbReference type="InterPro" id="IPR021228">
    <property type="entry name" value="BrxD"/>
</dbReference>
<dbReference type="EMBL" id="CP134501">
    <property type="protein sequence ID" value="WNF34960.1"/>
    <property type="molecule type" value="Genomic_DNA"/>
</dbReference>
<dbReference type="RefSeq" id="WP_311067368.1">
    <property type="nucleotide sequence ID" value="NZ_CP134501.1"/>
</dbReference>
<dbReference type="GeneID" id="301127473"/>
<sequence>MKLNRFSTEQLIEVSYKVREIHGMVHKWIPETVIDDTFIKQYVESFTVAFEQEITVLPRTFLREFIFVLDAAKEGNDVHSLPSCPYWNGGDTFF</sequence>
<evidence type="ECO:0000313" key="1">
    <source>
        <dbReference type="EMBL" id="WNF34960.1"/>
    </source>
</evidence>
<accession>A0ABY9WJK5</accession>
<organism evidence="1 2">
    <name type="scientific">Aeribacillus composti</name>
    <dbReference type="NCBI Taxonomy" id="1868734"/>
    <lineage>
        <taxon>Bacteria</taxon>
        <taxon>Bacillati</taxon>
        <taxon>Bacillota</taxon>
        <taxon>Bacilli</taxon>
        <taxon>Bacillales</taxon>
        <taxon>Bacillaceae</taxon>
        <taxon>Aeribacillus</taxon>
    </lineage>
</organism>
<protein>
    <submittedName>
        <fullName evidence="1">DUF2791 family P-loop domain-containing protein</fullName>
    </submittedName>
</protein>
<proteinExistence type="predicted"/>
<evidence type="ECO:0000313" key="2">
    <source>
        <dbReference type="Proteomes" id="UP001303701"/>
    </source>
</evidence>
<name>A0ABY9WJK5_9BACI</name>